<feature type="transmembrane region" description="Helical" evidence="1">
    <location>
        <begin position="145"/>
        <end position="166"/>
    </location>
</feature>
<proteinExistence type="predicted"/>
<evidence type="ECO:0000256" key="1">
    <source>
        <dbReference type="SAM" id="Phobius"/>
    </source>
</evidence>
<dbReference type="Proteomes" id="UP000597762">
    <property type="component" value="Unassembled WGS sequence"/>
</dbReference>
<gene>
    <name evidence="2" type="ORF">SPHA_1854</name>
</gene>
<accession>A0A812AP27</accession>
<organism evidence="2 3">
    <name type="scientific">Acanthosepion pharaonis</name>
    <name type="common">Pharaoh cuttlefish</name>
    <name type="synonym">Sepia pharaonis</name>
    <dbReference type="NCBI Taxonomy" id="158019"/>
    <lineage>
        <taxon>Eukaryota</taxon>
        <taxon>Metazoa</taxon>
        <taxon>Spiralia</taxon>
        <taxon>Lophotrochozoa</taxon>
        <taxon>Mollusca</taxon>
        <taxon>Cephalopoda</taxon>
        <taxon>Coleoidea</taxon>
        <taxon>Decapodiformes</taxon>
        <taxon>Sepiida</taxon>
        <taxon>Sepiina</taxon>
        <taxon>Sepiidae</taxon>
        <taxon>Acanthosepion</taxon>
    </lineage>
</organism>
<keyword evidence="1" id="KW-0472">Membrane</keyword>
<evidence type="ECO:0000313" key="3">
    <source>
        <dbReference type="Proteomes" id="UP000597762"/>
    </source>
</evidence>
<sequence>MHSDSHRHVALFVPSSLHRYHTTDTPIHHSIPATTFSFHLLSSSASPAILFRLTCLFRFTSLFRLTCYPLPPHPLSSSSASPVILFRLTCYPLPPHLLSSSASPDILFCLTRYPLPPHLLSSSASPAILFRTPILFRDTRLDLSFFNNFSLSLSLSLSFSLTLSLFHPF</sequence>
<reference evidence="2" key="1">
    <citation type="submission" date="2021-01" db="EMBL/GenBank/DDBJ databases">
        <authorList>
            <person name="Li R."/>
            <person name="Bekaert M."/>
        </authorList>
    </citation>
    <scope>NUCLEOTIDE SEQUENCE</scope>
    <source>
        <strain evidence="2">Farmed</strain>
    </source>
</reference>
<evidence type="ECO:0000313" key="2">
    <source>
        <dbReference type="EMBL" id="CAE1146510.1"/>
    </source>
</evidence>
<protein>
    <submittedName>
        <fullName evidence="2">Uncharacterized protein</fullName>
    </submittedName>
</protein>
<keyword evidence="1" id="KW-1133">Transmembrane helix</keyword>
<name>A0A812AP27_ACAPH</name>
<keyword evidence="1" id="KW-0812">Transmembrane</keyword>
<keyword evidence="3" id="KW-1185">Reference proteome</keyword>
<comment type="caution">
    <text evidence="2">The sequence shown here is derived from an EMBL/GenBank/DDBJ whole genome shotgun (WGS) entry which is preliminary data.</text>
</comment>
<dbReference type="AlphaFoldDB" id="A0A812AP27"/>
<dbReference type="EMBL" id="CAHIKZ030000053">
    <property type="protein sequence ID" value="CAE1146510.1"/>
    <property type="molecule type" value="Genomic_DNA"/>
</dbReference>